<dbReference type="GO" id="GO:0030246">
    <property type="term" value="F:carbohydrate binding"/>
    <property type="evidence" value="ECO:0007669"/>
    <property type="project" value="InterPro"/>
</dbReference>
<dbReference type="Proteomes" id="UP000003635">
    <property type="component" value="Unassembled WGS sequence"/>
</dbReference>
<evidence type="ECO:0000256" key="1">
    <source>
        <dbReference type="ARBA" id="ARBA00010466"/>
    </source>
</evidence>
<dbReference type="eggNOG" id="COG2390">
    <property type="taxonomic scope" value="Bacteria"/>
</dbReference>
<gene>
    <name evidence="7" type="ORF">OG2516_13034</name>
</gene>
<evidence type="ECO:0000256" key="2">
    <source>
        <dbReference type="ARBA" id="ARBA00023015"/>
    </source>
</evidence>
<proteinExistence type="inferred from homology"/>
<dbReference type="PANTHER" id="PTHR34294">
    <property type="entry name" value="TRANSCRIPTIONAL REGULATOR-RELATED"/>
    <property type="match status" value="1"/>
</dbReference>
<dbReference type="OrthoDB" id="9806345at2"/>
<evidence type="ECO:0000313" key="8">
    <source>
        <dbReference type="Proteomes" id="UP000003635"/>
    </source>
</evidence>
<name>Q2CH61_OCEGH</name>
<evidence type="ECO:0000259" key="5">
    <source>
        <dbReference type="Pfam" id="PF04198"/>
    </source>
</evidence>
<dbReference type="SUPFAM" id="SSF46689">
    <property type="entry name" value="Homeodomain-like"/>
    <property type="match status" value="1"/>
</dbReference>
<dbReference type="Pfam" id="PF04198">
    <property type="entry name" value="Sugar-bind"/>
    <property type="match status" value="1"/>
</dbReference>
<dbReference type="Pfam" id="PF17762">
    <property type="entry name" value="HTH_ParB"/>
    <property type="match status" value="1"/>
</dbReference>
<feature type="domain" description="Sugar-binding" evidence="5">
    <location>
        <begin position="66"/>
        <end position="315"/>
    </location>
</feature>
<comment type="similarity">
    <text evidence="1">Belongs to the SorC transcriptional regulatory family.</text>
</comment>
<dbReference type="EMBL" id="AAOT01000007">
    <property type="protein sequence ID" value="EAR51950.1"/>
    <property type="molecule type" value="Genomic_DNA"/>
</dbReference>
<comment type="caution">
    <text evidence="7">The sequence shown here is derived from an EMBL/GenBank/DDBJ whole genome shotgun (WGS) entry which is preliminary data.</text>
</comment>
<evidence type="ECO:0000256" key="4">
    <source>
        <dbReference type="ARBA" id="ARBA00023163"/>
    </source>
</evidence>
<dbReference type="InterPro" id="IPR007324">
    <property type="entry name" value="Sugar-bd_dom_put"/>
</dbReference>
<protein>
    <submittedName>
        <fullName evidence="7">Putative transcriptional regulatory protein</fullName>
    </submittedName>
</protein>
<keyword evidence="3" id="KW-0238">DNA-binding</keyword>
<dbReference type="InterPro" id="IPR009057">
    <property type="entry name" value="Homeodomain-like_sf"/>
</dbReference>
<dbReference type="GO" id="GO:0003677">
    <property type="term" value="F:DNA binding"/>
    <property type="evidence" value="ECO:0007669"/>
    <property type="project" value="UniProtKB-KW"/>
</dbReference>
<organism evidence="7 8">
    <name type="scientific">Oceanicola granulosus (strain ATCC BAA-861 / DSM 15982 / KCTC 12143 / HTCC2516)</name>
    <dbReference type="NCBI Taxonomy" id="314256"/>
    <lineage>
        <taxon>Bacteria</taxon>
        <taxon>Pseudomonadati</taxon>
        <taxon>Pseudomonadota</taxon>
        <taxon>Alphaproteobacteria</taxon>
        <taxon>Rhodobacterales</taxon>
        <taxon>Roseobacteraceae</taxon>
        <taxon>Oceanicola</taxon>
    </lineage>
</organism>
<dbReference type="RefSeq" id="WP_007256184.1">
    <property type="nucleotide sequence ID" value="NZ_CH724108.1"/>
</dbReference>
<dbReference type="STRING" id="314256.OG2516_13034"/>
<dbReference type="Gene3D" id="1.10.10.10">
    <property type="entry name" value="Winged helix-like DNA-binding domain superfamily/Winged helix DNA-binding domain"/>
    <property type="match status" value="1"/>
</dbReference>
<feature type="domain" description="ParB/Spo0J HTH" evidence="6">
    <location>
        <begin position="23"/>
        <end position="50"/>
    </location>
</feature>
<reference evidence="7 8" key="1">
    <citation type="journal article" date="2010" name="J. Bacteriol.">
        <title>Genome sequences of Oceanicola granulosus HTCC2516(T) and Oceanicola batsensis HTCC2597(TDelta).</title>
        <authorList>
            <person name="Thrash J.C."/>
            <person name="Cho J.C."/>
            <person name="Vergin K.L."/>
            <person name="Giovannoni S.J."/>
        </authorList>
    </citation>
    <scope>NUCLEOTIDE SEQUENCE [LARGE SCALE GENOMIC DNA]</scope>
    <source>
        <strain evidence="8">ATCC BAA-861 / DSM 15982 / KCTC 12143 / HTCC2516</strain>
    </source>
</reference>
<dbReference type="SUPFAM" id="SSF100950">
    <property type="entry name" value="NagB/RpiA/CoA transferase-like"/>
    <property type="match status" value="1"/>
</dbReference>
<dbReference type="PANTHER" id="PTHR34294:SF1">
    <property type="entry name" value="TRANSCRIPTIONAL REGULATOR LSRR"/>
    <property type="match status" value="1"/>
</dbReference>
<dbReference type="InterPro" id="IPR037171">
    <property type="entry name" value="NagB/RpiA_transferase-like"/>
</dbReference>
<evidence type="ECO:0000259" key="6">
    <source>
        <dbReference type="Pfam" id="PF17762"/>
    </source>
</evidence>
<dbReference type="HOGENOM" id="CLU_054506_0_1_5"/>
<dbReference type="Gene3D" id="3.40.50.1360">
    <property type="match status" value="1"/>
</dbReference>
<keyword evidence="4" id="KW-0804">Transcription</keyword>
<evidence type="ECO:0000256" key="3">
    <source>
        <dbReference type="ARBA" id="ARBA00023125"/>
    </source>
</evidence>
<sequence>MGQQPQSSIPRHTLSHVAMLYYREGLTQGEIARRVGLSRATVVNYLRLARETGIVDIRINGDSFADSRLARDLAARWGLEAAFVAHADEAESGAMLATLAQMAALAVHDLLAPGARLGVAWGETVQRVAHALAIRPVVDLAVHQLVGSMYDTQLQAAENCTVEIARKCGADCRTLHAPAILSSADLAAALRAEPIIARQLARFDDLSHALFSVGDVGQSTTIVTSGIASADEVARYAADGARAVLCGHFIDDTGNVMETPLSARMIGITPAQLSRVPVRLLVAGGDEKVAPLRALLHGGYASHLLVDEKTAAALLD</sequence>
<dbReference type="InterPro" id="IPR041468">
    <property type="entry name" value="HTH_ParB/Spo0J"/>
</dbReference>
<accession>Q2CH61</accession>
<evidence type="ECO:0000313" key="7">
    <source>
        <dbReference type="EMBL" id="EAR51950.1"/>
    </source>
</evidence>
<dbReference type="AlphaFoldDB" id="Q2CH61"/>
<dbReference type="InterPro" id="IPR051054">
    <property type="entry name" value="SorC_transcr_regulators"/>
</dbReference>
<dbReference type="InterPro" id="IPR036388">
    <property type="entry name" value="WH-like_DNA-bd_sf"/>
</dbReference>
<keyword evidence="2" id="KW-0805">Transcription regulation</keyword>
<keyword evidence="8" id="KW-1185">Reference proteome</keyword>